<proteinExistence type="predicted"/>
<evidence type="ECO:0000256" key="7">
    <source>
        <dbReference type="ARBA" id="ARBA00023008"/>
    </source>
</evidence>
<feature type="transmembrane region" description="Helical" evidence="10">
    <location>
        <begin position="162"/>
        <end position="181"/>
    </location>
</feature>
<feature type="transmembrane region" description="Helical" evidence="10">
    <location>
        <begin position="445"/>
        <end position="464"/>
    </location>
</feature>
<evidence type="ECO:0000256" key="8">
    <source>
        <dbReference type="ARBA" id="ARBA00023136"/>
    </source>
</evidence>
<name>A0ABZ1XB15_9ACTN</name>
<keyword evidence="6 10" id="KW-1133">Transmembrane helix</keyword>
<evidence type="ECO:0000256" key="3">
    <source>
        <dbReference type="ARBA" id="ARBA00022692"/>
    </source>
</evidence>
<keyword evidence="14" id="KW-1185">Reference proteome</keyword>
<evidence type="ECO:0000259" key="12">
    <source>
        <dbReference type="Pfam" id="PF05425"/>
    </source>
</evidence>
<dbReference type="InterPro" id="IPR008457">
    <property type="entry name" value="Cu-R_CopD_dom"/>
</dbReference>
<keyword evidence="3 10" id="KW-0812">Transmembrane</keyword>
<organism evidence="13 14">
    <name type="scientific">Streptomyces pseudovenezuelae</name>
    <dbReference type="NCBI Taxonomy" id="67350"/>
    <lineage>
        <taxon>Bacteria</taxon>
        <taxon>Bacillati</taxon>
        <taxon>Actinomycetota</taxon>
        <taxon>Actinomycetes</taxon>
        <taxon>Kitasatosporales</taxon>
        <taxon>Streptomycetaceae</taxon>
        <taxon>Streptomyces</taxon>
        <taxon>Streptomyces aurantiacus group</taxon>
    </lineage>
</organism>
<sequence length="600" mass="62401">MERRRTERSGRVTRALLIVVAAQAGVLLGGAAPASAHAVLTSSDPRAGTVLKTAPKEVTVSFDESVALAEDSVRVLDPDGRPVTAGDPVHADGATDTARVPVNGDLQEGTYTVSWRVLSADSHAVSGAFTFSVGAPSQTRAEATAEPAVDPAVNVLYGVGRYIAYAGLALVIGVAVFVAVCRPGAAAARVARGPLVAGWWALTLSTVALLLLRGPYASGDGPGGAFDPGLLRDAVGSRPGIALMARLVLLVSAGFLLRRGRFEWKAGRRWTALGVALVLGLAATWSVAEHASAGIQVPVAMVSSVLHLLAMAVWLGGLTALLLTLYRVPPDEPLRPAAVARFSRLALASVAVLTATGVYQSWRGLGSWEAFATSYGRLLVLKIGAVVLMLVAASYSRSWTERLRTVPREEPVLVTVGGGDQSPPTGPVPGGSGTDTHRRGLRRSVLAEVVIGVLVLAATTVLTGSQPGRAATESAAAETVSRVPGQPDVSLTLIPFDTDTPGGRGKVQVTLEPGRVGRNVVEAVIFAADGSLVAIPELRLTFTHSARNVGPLDARLADQRGYWGSDTLDLPLAGTWTIRATVRISDIDQVTVSKNVKIHP</sequence>
<evidence type="ECO:0000256" key="6">
    <source>
        <dbReference type="ARBA" id="ARBA00022989"/>
    </source>
</evidence>
<dbReference type="InterPro" id="IPR007348">
    <property type="entry name" value="CopC_dom"/>
</dbReference>
<feature type="transmembrane region" description="Helical" evidence="10">
    <location>
        <begin position="240"/>
        <end position="258"/>
    </location>
</feature>
<reference evidence="13" key="1">
    <citation type="submission" date="2022-10" db="EMBL/GenBank/DDBJ databases">
        <title>The complete genomes of actinobacterial strains from the NBC collection.</title>
        <authorList>
            <person name="Joergensen T.S."/>
            <person name="Alvarez Arevalo M."/>
            <person name="Sterndorff E.B."/>
            <person name="Faurdal D."/>
            <person name="Vuksanovic O."/>
            <person name="Mourched A.-S."/>
            <person name="Charusanti P."/>
            <person name="Shaw S."/>
            <person name="Blin K."/>
            <person name="Weber T."/>
        </authorList>
    </citation>
    <scope>NUCLEOTIDE SEQUENCE</scope>
    <source>
        <strain evidence="13">NBC_00686</strain>
    </source>
</reference>
<dbReference type="Proteomes" id="UP001432168">
    <property type="component" value="Chromosome"/>
</dbReference>
<evidence type="ECO:0000256" key="5">
    <source>
        <dbReference type="ARBA" id="ARBA00022729"/>
    </source>
</evidence>
<dbReference type="PANTHER" id="PTHR34820">
    <property type="entry name" value="INNER MEMBRANE PROTEIN YEBZ"/>
    <property type="match status" value="1"/>
</dbReference>
<dbReference type="PANTHER" id="PTHR34820:SF4">
    <property type="entry name" value="INNER MEMBRANE PROTEIN YEBZ"/>
    <property type="match status" value="1"/>
</dbReference>
<dbReference type="Gene3D" id="2.60.40.1220">
    <property type="match status" value="1"/>
</dbReference>
<feature type="transmembrane region" description="Helical" evidence="10">
    <location>
        <begin position="374"/>
        <end position="395"/>
    </location>
</feature>
<keyword evidence="5" id="KW-0732">Signal</keyword>
<dbReference type="InterPro" id="IPR014755">
    <property type="entry name" value="Cu-Rt/internalin_Ig-like"/>
</dbReference>
<dbReference type="InterPro" id="IPR032694">
    <property type="entry name" value="CopC/D"/>
</dbReference>
<evidence type="ECO:0000259" key="11">
    <source>
        <dbReference type="Pfam" id="PF04234"/>
    </source>
</evidence>
<gene>
    <name evidence="13" type="ORF">OG929_44535</name>
</gene>
<evidence type="ECO:0000256" key="1">
    <source>
        <dbReference type="ARBA" id="ARBA00004651"/>
    </source>
</evidence>
<feature type="transmembrane region" description="Helical" evidence="10">
    <location>
        <begin position="345"/>
        <end position="362"/>
    </location>
</feature>
<dbReference type="EMBL" id="CP109011">
    <property type="protein sequence ID" value="WUT48906.1"/>
    <property type="molecule type" value="Genomic_DNA"/>
</dbReference>
<feature type="domain" description="CopC" evidence="11">
    <location>
        <begin position="37"/>
        <end position="133"/>
    </location>
</feature>
<feature type="transmembrane region" description="Helical" evidence="10">
    <location>
        <begin position="270"/>
        <end position="288"/>
    </location>
</feature>
<dbReference type="Pfam" id="PF04234">
    <property type="entry name" value="CopC"/>
    <property type="match status" value="1"/>
</dbReference>
<feature type="transmembrane region" description="Helical" evidence="10">
    <location>
        <begin position="193"/>
        <end position="212"/>
    </location>
</feature>
<dbReference type="SUPFAM" id="SSF81296">
    <property type="entry name" value="E set domains"/>
    <property type="match status" value="1"/>
</dbReference>
<evidence type="ECO:0000256" key="4">
    <source>
        <dbReference type="ARBA" id="ARBA00022723"/>
    </source>
</evidence>
<keyword evidence="8 10" id="KW-0472">Membrane</keyword>
<keyword evidence="2" id="KW-1003">Cell membrane</keyword>
<keyword evidence="4" id="KW-0479">Metal-binding</keyword>
<feature type="domain" description="Copper resistance protein D" evidence="12">
    <location>
        <begin position="337"/>
        <end position="462"/>
    </location>
</feature>
<feature type="transmembrane region" description="Helical" evidence="10">
    <location>
        <begin position="300"/>
        <end position="325"/>
    </location>
</feature>
<comment type="subcellular location">
    <subcellularLocation>
        <location evidence="1">Cell membrane</location>
        <topology evidence="1">Multi-pass membrane protein</topology>
    </subcellularLocation>
</comment>
<evidence type="ECO:0000256" key="10">
    <source>
        <dbReference type="SAM" id="Phobius"/>
    </source>
</evidence>
<evidence type="ECO:0000313" key="13">
    <source>
        <dbReference type="EMBL" id="WUT48906.1"/>
    </source>
</evidence>
<evidence type="ECO:0000313" key="14">
    <source>
        <dbReference type="Proteomes" id="UP001432168"/>
    </source>
</evidence>
<evidence type="ECO:0000256" key="9">
    <source>
        <dbReference type="SAM" id="MobiDB-lite"/>
    </source>
</evidence>
<evidence type="ECO:0000256" key="2">
    <source>
        <dbReference type="ARBA" id="ARBA00022475"/>
    </source>
</evidence>
<accession>A0ABZ1XB15</accession>
<dbReference type="InterPro" id="IPR014756">
    <property type="entry name" value="Ig_E-set"/>
</dbReference>
<keyword evidence="7" id="KW-0186">Copper</keyword>
<dbReference type="Pfam" id="PF05425">
    <property type="entry name" value="CopD"/>
    <property type="match status" value="1"/>
</dbReference>
<dbReference type="RefSeq" id="WP_329272526.1">
    <property type="nucleotide sequence ID" value="NZ_CP109011.1"/>
</dbReference>
<feature type="region of interest" description="Disordered" evidence="9">
    <location>
        <begin position="414"/>
        <end position="438"/>
    </location>
</feature>
<protein>
    <submittedName>
        <fullName evidence="13">Copper resistance protein CopC</fullName>
    </submittedName>
</protein>